<evidence type="ECO:0000259" key="4">
    <source>
        <dbReference type="Pfam" id="PF22145"/>
    </source>
</evidence>
<dbReference type="InterPro" id="IPR054396">
    <property type="entry name" value="GtfA_EBD"/>
</dbReference>
<dbReference type="PANTHER" id="PTHR12526:SF629">
    <property type="entry name" value="TEICHURONIC ACID BIOSYNTHESIS GLYCOSYLTRANSFERASE TUAH-RELATED"/>
    <property type="match status" value="1"/>
</dbReference>
<gene>
    <name evidence="5" type="ORF">EBB54_16110</name>
</gene>
<dbReference type="EMBL" id="RHJS01000002">
    <property type="protein sequence ID" value="RRK32710.1"/>
    <property type="molecule type" value="Genomic_DNA"/>
</dbReference>
<evidence type="ECO:0000259" key="3">
    <source>
        <dbReference type="Pfam" id="PF00534"/>
    </source>
</evidence>
<dbReference type="Pfam" id="PF00534">
    <property type="entry name" value="Glycos_transf_1"/>
    <property type="match status" value="1"/>
</dbReference>
<dbReference type="SUPFAM" id="SSF53756">
    <property type="entry name" value="UDP-Glycosyltransferase/glycogen phosphorylase"/>
    <property type="match status" value="1"/>
</dbReference>
<dbReference type="InterPro" id="IPR001296">
    <property type="entry name" value="Glyco_trans_1"/>
</dbReference>
<reference evidence="5" key="1">
    <citation type="submission" date="2018-10" db="EMBL/GenBank/DDBJ databases">
        <title>Schaedlerella arabinophila gen. nov. sp. nov., isolated from the mouse intestinal tract and comparative analysis with the genome of the closely related altered Schaedler flora strain ASF502.</title>
        <authorList>
            <person name="Miyake S."/>
            <person name="Soh M."/>
            <person name="Seedorf H."/>
        </authorList>
    </citation>
    <scope>NUCLEOTIDE SEQUENCE [LARGE SCALE GENOMIC DNA]</scope>
    <source>
        <strain evidence="5">DSM 106076</strain>
    </source>
</reference>
<dbReference type="PANTHER" id="PTHR12526">
    <property type="entry name" value="GLYCOSYLTRANSFERASE"/>
    <property type="match status" value="1"/>
</dbReference>
<dbReference type="Pfam" id="PF22145">
    <property type="entry name" value="GtfA_EBD"/>
    <property type="match status" value="1"/>
</dbReference>
<name>A0A3R8LZM8_9FIRM</name>
<protein>
    <submittedName>
        <fullName evidence="5">Glycosyltransferase</fullName>
    </submittedName>
</protein>
<keyword evidence="6" id="KW-1185">Reference proteome</keyword>
<sequence>MAIYVFSLLVGYAPNGVDYAQGYRANIFSKLSCPVRYIFAELPGRYDIDYYKKLGIREEDMFSMWHYLLDHPTLRPTVKARDKLVELMESLQIREVDYQGSEIRLMKEDLAIATLVLVPGDWEHLLCVHYFDRGKLIRTEMYTDQIACTDYFATAESERGLYAKRTRRTYYHKDGSVAYEQIFAGERSWYLLQDGKTLTSVGLIEEFMKKLDLSEQDIILIDRFAQLDYIQPLFRWKRKAKVIAVMHAGHYFEAGESAYTVNFNQDYNYLFRYSGMIDNIVVSTQQQKEELTEKLLEYQCGVPSIRVIPAGFVEHLRYPDRGRKRYSMVSVSRIQWHKKIHWLIESAIKAHQVNENISLDIYGSGNFDYINLMKGMVEKHHAQSYIRFLGHQDVTEVYKNYEVFLTASTFETLGLSILEAISSGTAVIGLDVKYGSRLLIHPGENGYLIDFDPGSSEESEIVDCMTEKMIEIFADSERLEKFQERSYEIASRFTVWEVEDRWGKFMQEVLEKEKGTSEPLMLGNTFNNFMCSYRKASGNFSHGRWKKRRR</sequence>
<accession>A0A3R8LZM8</accession>
<evidence type="ECO:0000313" key="6">
    <source>
        <dbReference type="Proteomes" id="UP000274920"/>
    </source>
</evidence>
<dbReference type="AlphaFoldDB" id="A0A3R8LZM8"/>
<dbReference type="GO" id="GO:0016757">
    <property type="term" value="F:glycosyltransferase activity"/>
    <property type="evidence" value="ECO:0007669"/>
    <property type="project" value="UniProtKB-KW"/>
</dbReference>
<proteinExistence type="predicted"/>
<feature type="domain" description="GtfA extended beta-sheet meander" evidence="4">
    <location>
        <begin position="110"/>
        <end position="194"/>
    </location>
</feature>
<comment type="caution">
    <text evidence="5">The sequence shown here is derived from an EMBL/GenBank/DDBJ whole genome shotgun (WGS) entry which is preliminary data.</text>
</comment>
<feature type="domain" description="Glycosyl transferase family 1" evidence="3">
    <location>
        <begin position="324"/>
        <end position="487"/>
    </location>
</feature>
<keyword evidence="2 5" id="KW-0808">Transferase</keyword>
<evidence type="ECO:0000256" key="1">
    <source>
        <dbReference type="ARBA" id="ARBA00022676"/>
    </source>
</evidence>
<dbReference type="Proteomes" id="UP000274920">
    <property type="component" value="Unassembled WGS sequence"/>
</dbReference>
<keyword evidence="1" id="KW-0328">Glycosyltransferase</keyword>
<dbReference type="Gene3D" id="3.40.50.2000">
    <property type="entry name" value="Glycogen Phosphorylase B"/>
    <property type="match status" value="2"/>
</dbReference>
<organism evidence="5 6">
    <name type="scientific">Schaedlerella arabinosiphila</name>
    <dbReference type="NCBI Taxonomy" id="2044587"/>
    <lineage>
        <taxon>Bacteria</taxon>
        <taxon>Bacillati</taxon>
        <taxon>Bacillota</taxon>
        <taxon>Clostridia</taxon>
        <taxon>Lachnospirales</taxon>
        <taxon>Lachnospiraceae</taxon>
        <taxon>Schaedlerella</taxon>
    </lineage>
</organism>
<dbReference type="RefSeq" id="WP_125128158.1">
    <property type="nucleotide sequence ID" value="NZ_RHJS01000002.1"/>
</dbReference>
<evidence type="ECO:0000313" key="5">
    <source>
        <dbReference type="EMBL" id="RRK32710.1"/>
    </source>
</evidence>
<evidence type="ECO:0000256" key="2">
    <source>
        <dbReference type="ARBA" id="ARBA00022679"/>
    </source>
</evidence>